<accession>A0A5A7PHY0</accession>
<protein>
    <submittedName>
        <fullName evidence="2">GntR family transcriptional regulator</fullName>
    </submittedName>
</protein>
<organism evidence="2 3">
    <name type="scientific">Striga asiatica</name>
    <name type="common">Asiatic witchweed</name>
    <name type="synonym">Buchnera asiatica</name>
    <dbReference type="NCBI Taxonomy" id="4170"/>
    <lineage>
        <taxon>Eukaryota</taxon>
        <taxon>Viridiplantae</taxon>
        <taxon>Streptophyta</taxon>
        <taxon>Embryophyta</taxon>
        <taxon>Tracheophyta</taxon>
        <taxon>Spermatophyta</taxon>
        <taxon>Magnoliopsida</taxon>
        <taxon>eudicotyledons</taxon>
        <taxon>Gunneridae</taxon>
        <taxon>Pentapetalae</taxon>
        <taxon>asterids</taxon>
        <taxon>lamiids</taxon>
        <taxon>Lamiales</taxon>
        <taxon>Orobanchaceae</taxon>
        <taxon>Buchnereae</taxon>
        <taxon>Striga</taxon>
    </lineage>
</organism>
<sequence length="167" mass="17893">MTKPDPGFVAVSVCSSIHPLKTEPNDPSPRIWSDLNGFTAALPTQFKVKLSFTQKGEIGAPLHELVRTNFGVSEGGEIESLPESSGVISNVLTLKTLQSLVIVRLLHEFVDGERLLQRFAAVGVFITGEPGRPGDEESQSSEGEKESVVLVVGGRREGQRVGDNSPA</sequence>
<evidence type="ECO:0000313" key="3">
    <source>
        <dbReference type="Proteomes" id="UP000325081"/>
    </source>
</evidence>
<evidence type="ECO:0000256" key="1">
    <source>
        <dbReference type="SAM" id="MobiDB-lite"/>
    </source>
</evidence>
<evidence type="ECO:0000313" key="2">
    <source>
        <dbReference type="EMBL" id="GER32198.1"/>
    </source>
</evidence>
<name>A0A5A7PHY0_STRAF</name>
<dbReference type="AlphaFoldDB" id="A0A5A7PHY0"/>
<proteinExistence type="predicted"/>
<dbReference type="EMBL" id="BKCP01004561">
    <property type="protein sequence ID" value="GER32198.1"/>
    <property type="molecule type" value="Genomic_DNA"/>
</dbReference>
<comment type="caution">
    <text evidence="2">The sequence shown here is derived from an EMBL/GenBank/DDBJ whole genome shotgun (WGS) entry which is preliminary data.</text>
</comment>
<feature type="region of interest" description="Disordered" evidence="1">
    <location>
        <begin position="128"/>
        <end position="167"/>
    </location>
</feature>
<dbReference type="Proteomes" id="UP000325081">
    <property type="component" value="Unassembled WGS sequence"/>
</dbReference>
<gene>
    <name evidence="2" type="ORF">STAS_08256</name>
</gene>
<reference evidence="3" key="1">
    <citation type="journal article" date="2019" name="Curr. Biol.">
        <title>Genome Sequence of Striga asiatica Provides Insight into the Evolution of Plant Parasitism.</title>
        <authorList>
            <person name="Yoshida S."/>
            <person name="Kim S."/>
            <person name="Wafula E.K."/>
            <person name="Tanskanen J."/>
            <person name="Kim Y.M."/>
            <person name="Honaas L."/>
            <person name="Yang Z."/>
            <person name="Spallek T."/>
            <person name="Conn C.E."/>
            <person name="Ichihashi Y."/>
            <person name="Cheong K."/>
            <person name="Cui S."/>
            <person name="Der J.P."/>
            <person name="Gundlach H."/>
            <person name="Jiao Y."/>
            <person name="Hori C."/>
            <person name="Ishida J.K."/>
            <person name="Kasahara H."/>
            <person name="Kiba T."/>
            <person name="Kim M.S."/>
            <person name="Koo N."/>
            <person name="Laohavisit A."/>
            <person name="Lee Y.H."/>
            <person name="Lumba S."/>
            <person name="McCourt P."/>
            <person name="Mortimer J.C."/>
            <person name="Mutuku J.M."/>
            <person name="Nomura T."/>
            <person name="Sasaki-Sekimoto Y."/>
            <person name="Seto Y."/>
            <person name="Wang Y."/>
            <person name="Wakatake T."/>
            <person name="Sakakibara H."/>
            <person name="Demura T."/>
            <person name="Yamaguchi S."/>
            <person name="Yoneyama K."/>
            <person name="Manabe R.I."/>
            <person name="Nelson D.C."/>
            <person name="Schulman A.H."/>
            <person name="Timko M.P."/>
            <person name="dePamphilis C.W."/>
            <person name="Choi D."/>
            <person name="Shirasu K."/>
        </authorList>
    </citation>
    <scope>NUCLEOTIDE SEQUENCE [LARGE SCALE GENOMIC DNA]</scope>
    <source>
        <strain evidence="3">cv. UVA1</strain>
    </source>
</reference>
<keyword evidence="3" id="KW-1185">Reference proteome</keyword>